<feature type="domain" description="GFO/IDH/MocA-like oxidoreductase" evidence="3">
    <location>
        <begin position="136"/>
        <end position="251"/>
    </location>
</feature>
<evidence type="ECO:0000259" key="2">
    <source>
        <dbReference type="Pfam" id="PF01408"/>
    </source>
</evidence>
<dbReference type="Gene3D" id="3.40.50.720">
    <property type="entry name" value="NAD(P)-binding Rossmann-like Domain"/>
    <property type="match status" value="1"/>
</dbReference>
<reference evidence="4" key="1">
    <citation type="submission" date="2020-05" db="EMBL/GenBank/DDBJ databases">
        <authorList>
            <person name="Chiriac C."/>
            <person name="Salcher M."/>
            <person name="Ghai R."/>
            <person name="Kavagutti S V."/>
        </authorList>
    </citation>
    <scope>NUCLEOTIDE SEQUENCE</scope>
</reference>
<evidence type="ECO:0000259" key="3">
    <source>
        <dbReference type="Pfam" id="PF22725"/>
    </source>
</evidence>
<feature type="domain" description="Gfo/Idh/MocA-like oxidoreductase N-terminal" evidence="2">
    <location>
        <begin position="2"/>
        <end position="117"/>
    </location>
</feature>
<dbReference type="Gene3D" id="3.30.360.10">
    <property type="entry name" value="Dihydrodipicolinate Reductase, domain 2"/>
    <property type="match status" value="1"/>
</dbReference>
<sequence>MIKVGIIGTGIMGAGHARFIKAHVPDAKVVALADIDAKRVADLAAELGTVELQTDDPEKLMNDPNVDAVIIVSPDPLHVAHLRLGIKSGKHILCEKPIATTLEDARAIAKEIGDYEKKVGKKMINFGFMRRFDPGYREVRRLIATGEYGAPLFVRAICRNTDSGNITSSGLFTNIAIHDFDIYRWLFKSEWESVQGIYPNRSGDSPEGLADPLIIIGKLKNGVTLVEDVFAFGQYGYDTQVEVVCENGSLRIGIHGDVAISANFEAGVNKGGKMDTNWMKKFEPSYIAELQAWAQEIKTGVVNPDFATAEDALIANESAALGVASVSK</sequence>
<dbReference type="InterPro" id="IPR036291">
    <property type="entry name" value="NAD(P)-bd_dom_sf"/>
</dbReference>
<keyword evidence="1" id="KW-0560">Oxidoreductase</keyword>
<dbReference type="EMBL" id="CAFBLW010000090">
    <property type="protein sequence ID" value="CAB4880132.1"/>
    <property type="molecule type" value="Genomic_DNA"/>
</dbReference>
<dbReference type="SUPFAM" id="SSF55347">
    <property type="entry name" value="Glyceraldehyde-3-phosphate dehydrogenase-like, C-terminal domain"/>
    <property type="match status" value="1"/>
</dbReference>
<dbReference type="AlphaFoldDB" id="A0A6J7EAF8"/>
<evidence type="ECO:0000313" key="4">
    <source>
        <dbReference type="EMBL" id="CAB4880132.1"/>
    </source>
</evidence>
<dbReference type="PANTHER" id="PTHR42840:SF3">
    <property type="entry name" value="BINDING ROSSMANN FOLD OXIDOREDUCTASE, PUTATIVE (AFU_ORTHOLOGUE AFUA_2G10240)-RELATED"/>
    <property type="match status" value="1"/>
</dbReference>
<dbReference type="PANTHER" id="PTHR42840">
    <property type="entry name" value="NAD(P)-BINDING ROSSMANN-FOLD SUPERFAMILY PROTEIN-RELATED"/>
    <property type="match status" value="1"/>
</dbReference>
<name>A0A6J7EAF8_9ZZZZ</name>
<dbReference type="SUPFAM" id="SSF51735">
    <property type="entry name" value="NAD(P)-binding Rossmann-fold domains"/>
    <property type="match status" value="1"/>
</dbReference>
<protein>
    <submittedName>
        <fullName evidence="4">Unannotated protein</fullName>
    </submittedName>
</protein>
<dbReference type="GO" id="GO:0016491">
    <property type="term" value="F:oxidoreductase activity"/>
    <property type="evidence" value="ECO:0007669"/>
    <property type="project" value="UniProtKB-KW"/>
</dbReference>
<dbReference type="Pfam" id="PF01408">
    <property type="entry name" value="GFO_IDH_MocA"/>
    <property type="match status" value="1"/>
</dbReference>
<organism evidence="4">
    <name type="scientific">freshwater metagenome</name>
    <dbReference type="NCBI Taxonomy" id="449393"/>
    <lineage>
        <taxon>unclassified sequences</taxon>
        <taxon>metagenomes</taxon>
        <taxon>ecological metagenomes</taxon>
    </lineage>
</organism>
<gene>
    <name evidence="4" type="ORF">UFOPK3461_00888</name>
</gene>
<dbReference type="Pfam" id="PF22725">
    <property type="entry name" value="GFO_IDH_MocA_C3"/>
    <property type="match status" value="1"/>
</dbReference>
<dbReference type="GO" id="GO:0000166">
    <property type="term" value="F:nucleotide binding"/>
    <property type="evidence" value="ECO:0007669"/>
    <property type="project" value="InterPro"/>
</dbReference>
<dbReference type="InterPro" id="IPR055170">
    <property type="entry name" value="GFO_IDH_MocA-like_dom"/>
</dbReference>
<dbReference type="InterPro" id="IPR000683">
    <property type="entry name" value="Gfo/Idh/MocA-like_OxRdtase_N"/>
</dbReference>
<proteinExistence type="predicted"/>
<evidence type="ECO:0000256" key="1">
    <source>
        <dbReference type="ARBA" id="ARBA00023002"/>
    </source>
</evidence>
<accession>A0A6J7EAF8</accession>